<gene>
    <name evidence="2" type="ORF">GCM10007939_04720</name>
</gene>
<dbReference type="Proteomes" id="UP001156694">
    <property type="component" value="Unassembled WGS sequence"/>
</dbReference>
<evidence type="ECO:0000256" key="1">
    <source>
        <dbReference type="SAM" id="MobiDB-lite"/>
    </source>
</evidence>
<evidence type="ECO:0000313" key="3">
    <source>
        <dbReference type="Proteomes" id="UP001156694"/>
    </source>
</evidence>
<evidence type="ECO:0000313" key="2">
    <source>
        <dbReference type="EMBL" id="GLQ34189.1"/>
    </source>
</evidence>
<sequence>MSKVLSIGVISLPLILLLGYMAKNVVTDSQTNGANVETNGQSFMDQVNNNKSLQ</sequence>
<feature type="region of interest" description="Disordered" evidence="1">
    <location>
        <begin position="31"/>
        <end position="54"/>
    </location>
</feature>
<comment type="caution">
    <text evidence="2">The sequence shown here is derived from an EMBL/GenBank/DDBJ whole genome shotgun (WGS) entry which is preliminary data.</text>
</comment>
<dbReference type="RefSeq" id="WP_284375834.1">
    <property type="nucleotide sequence ID" value="NZ_BSNN01000002.1"/>
</dbReference>
<keyword evidence="3" id="KW-1185">Reference proteome</keyword>
<name>A0ABQ5VSQ9_9RHOB</name>
<protein>
    <submittedName>
        <fullName evidence="2">Uncharacterized protein</fullName>
    </submittedName>
</protein>
<organism evidence="2 3">
    <name type="scientific">Amylibacter marinus</name>
    <dbReference type="NCBI Taxonomy" id="1475483"/>
    <lineage>
        <taxon>Bacteria</taxon>
        <taxon>Pseudomonadati</taxon>
        <taxon>Pseudomonadota</taxon>
        <taxon>Alphaproteobacteria</taxon>
        <taxon>Rhodobacterales</taxon>
        <taxon>Paracoccaceae</taxon>
        <taxon>Amylibacter</taxon>
    </lineage>
</organism>
<proteinExistence type="predicted"/>
<accession>A0ABQ5VSQ9</accession>
<dbReference type="EMBL" id="BSNN01000002">
    <property type="protein sequence ID" value="GLQ34189.1"/>
    <property type="molecule type" value="Genomic_DNA"/>
</dbReference>
<reference evidence="3" key="1">
    <citation type="journal article" date="2019" name="Int. J. Syst. Evol. Microbiol.">
        <title>The Global Catalogue of Microorganisms (GCM) 10K type strain sequencing project: providing services to taxonomists for standard genome sequencing and annotation.</title>
        <authorList>
            <consortium name="The Broad Institute Genomics Platform"/>
            <consortium name="The Broad Institute Genome Sequencing Center for Infectious Disease"/>
            <person name="Wu L."/>
            <person name="Ma J."/>
        </authorList>
    </citation>
    <scope>NUCLEOTIDE SEQUENCE [LARGE SCALE GENOMIC DNA]</scope>
    <source>
        <strain evidence="3">NBRC 110140</strain>
    </source>
</reference>